<reference evidence="2" key="1">
    <citation type="submission" date="2014-11" db="EMBL/GenBank/DDBJ databases">
        <authorList>
            <person name="Amaro Gonzalez C."/>
        </authorList>
    </citation>
    <scope>NUCLEOTIDE SEQUENCE</scope>
</reference>
<keyword evidence="1" id="KW-0812">Transmembrane</keyword>
<proteinExistence type="predicted"/>
<dbReference type="EMBL" id="GBXM01082027">
    <property type="protein sequence ID" value="JAH26550.1"/>
    <property type="molecule type" value="Transcribed_RNA"/>
</dbReference>
<name>A0A0E9RDJ2_ANGAN</name>
<reference evidence="2" key="2">
    <citation type="journal article" date="2015" name="Fish Shellfish Immunol.">
        <title>Early steps in the European eel (Anguilla anguilla)-Vibrio vulnificus interaction in the gills: Role of the RtxA13 toxin.</title>
        <authorList>
            <person name="Callol A."/>
            <person name="Pajuelo D."/>
            <person name="Ebbesson L."/>
            <person name="Teles M."/>
            <person name="MacKenzie S."/>
            <person name="Amaro C."/>
        </authorList>
    </citation>
    <scope>NUCLEOTIDE SEQUENCE</scope>
</reference>
<accession>A0A0E9RDJ2</accession>
<protein>
    <submittedName>
        <fullName evidence="2">Uncharacterized protein</fullName>
    </submittedName>
</protein>
<organism evidence="2">
    <name type="scientific">Anguilla anguilla</name>
    <name type="common">European freshwater eel</name>
    <name type="synonym">Muraena anguilla</name>
    <dbReference type="NCBI Taxonomy" id="7936"/>
    <lineage>
        <taxon>Eukaryota</taxon>
        <taxon>Metazoa</taxon>
        <taxon>Chordata</taxon>
        <taxon>Craniata</taxon>
        <taxon>Vertebrata</taxon>
        <taxon>Euteleostomi</taxon>
        <taxon>Actinopterygii</taxon>
        <taxon>Neopterygii</taxon>
        <taxon>Teleostei</taxon>
        <taxon>Anguilliformes</taxon>
        <taxon>Anguillidae</taxon>
        <taxon>Anguilla</taxon>
    </lineage>
</organism>
<evidence type="ECO:0000313" key="2">
    <source>
        <dbReference type="EMBL" id="JAH26550.1"/>
    </source>
</evidence>
<sequence length="62" mass="6528">MTHYPGGLGLAFFSLAIPAAVCLINLLHQPLQMLSVLPQAALHPAHHFGVQLAVAGEAQVVF</sequence>
<keyword evidence="1" id="KW-1133">Transmembrane helix</keyword>
<evidence type="ECO:0000256" key="1">
    <source>
        <dbReference type="SAM" id="Phobius"/>
    </source>
</evidence>
<feature type="transmembrane region" description="Helical" evidence="1">
    <location>
        <begin position="6"/>
        <end position="27"/>
    </location>
</feature>
<keyword evidence="1" id="KW-0472">Membrane</keyword>
<dbReference type="AlphaFoldDB" id="A0A0E9RDJ2"/>